<dbReference type="AlphaFoldDB" id="A0A078MQ12"/>
<dbReference type="PATRIC" id="fig|1461584.3.peg.1703"/>
<protein>
    <submittedName>
        <fullName evidence="4">Sortase family protein</fullName>
    </submittedName>
</protein>
<feature type="compositionally biased region" description="Low complexity" evidence="2">
    <location>
        <begin position="41"/>
        <end position="54"/>
    </location>
</feature>
<evidence type="ECO:0000256" key="1">
    <source>
        <dbReference type="ARBA" id="ARBA00022801"/>
    </source>
</evidence>
<evidence type="ECO:0000313" key="4">
    <source>
        <dbReference type="EMBL" id="CEA08374.1"/>
    </source>
</evidence>
<feature type="region of interest" description="Disordered" evidence="2">
    <location>
        <begin position="26"/>
        <end position="83"/>
    </location>
</feature>
<reference evidence="4" key="1">
    <citation type="submission" date="2014-07" db="EMBL/GenBank/DDBJ databases">
        <authorList>
            <person name="Urmite Genomes Urmite Genomes"/>
        </authorList>
    </citation>
    <scope>NUCLEOTIDE SEQUENCE</scope>
    <source>
        <strain evidence="4">11W110_air</strain>
    </source>
</reference>
<dbReference type="EMBL" id="LN483070">
    <property type="protein sequence ID" value="CEA08374.1"/>
    <property type="molecule type" value="Genomic_DNA"/>
</dbReference>
<dbReference type="GO" id="GO:0016787">
    <property type="term" value="F:hydrolase activity"/>
    <property type="evidence" value="ECO:0007669"/>
    <property type="project" value="UniProtKB-KW"/>
</dbReference>
<feature type="compositionally biased region" description="Polar residues" evidence="2">
    <location>
        <begin position="28"/>
        <end position="40"/>
    </location>
</feature>
<dbReference type="Pfam" id="PF04203">
    <property type="entry name" value="Sortase"/>
    <property type="match status" value="1"/>
</dbReference>
<dbReference type="CDD" id="cd05829">
    <property type="entry name" value="Sortase_F"/>
    <property type="match status" value="1"/>
</dbReference>
<gene>
    <name evidence="4" type="ORF">BN1051_01719</name>
</gene>
<dbReference type="SUPFAM" id="SSF63817">
    <property type="entry name" value="Sortase"/>
    <property type="match status" value="1"/>
</dbReference>
<name>A0A078MQ12_9MICC</name>
<dbReference type="InterPro" id="IPR042001">
    <property type="entry name" value="Sortase_F"/>
</dbReference>
<feature type="compositionally biased region" description="Pro residues" evidence="2">
    <location>
        <begin position="55"/>
        <end position="65"/>
    </location>
</feature>
<dbReference type="Gene3D" id="2.40.260.10">
    <property type="entry name" value="Sortase"/>
    <property type="match status" value="1"/>
</dbReference>
<dbReference type="InterPro" id="IPR023365">
    <property type="entry name" value="Sortase_dom-sf"/>
</dbReference>
<feature type="chain" id="PRO_5039009578" evidence="3">
    <location>
        <begin position="33"/>
        <end position="227"/>
    </location>
</feature>
<accession>A0A078MQ12</accession>
<feature type="signal peptide" evidence="3">
    <location>
        <begin position="1"/>
        <end position="32"/>
    </location>
</feature>
<keyword evidence="1" id="KW-0378">Hydrolase</keyword>
<sequence length="227" mass="23204">MTPSRPRLPQAAGLILASAAVSLGAVSCSTSAPSPAGQVQATAPAPSSVSAGPAPLAPQPTPAPGDIPVRDAAPTPEITRPAPVRVQIEEIGLDLEVVPTGVRDDGEMVLPDNHRQAGWYRYGPPPGSPAGSAVLAAHLDTGTEALPIARLDEVRPGTVVTVTRSDGSTVRYAAGSVEQIAKRDLNGGELFDRSGEPLLKLVTCGGEYVEADDDYADNIVLTAAPLP</sequence>
<evidence type="ECO:0000256" key="3">
    <source>
        <dbReference type="SAM" id="SignalP"/>
    </source>
</evidence>
<dbReference type="InterPro" id="IPR005754">
    <property type="entry name" value="Sortase"/>
</dbReference>
<dbReference type="PROSITE" id="PS51257">
    <property type="entry name" value="PROKAR_LIPOPROTEIN"/>
    <property type="match status" value="1"/>
</dbReference>
<organism evidence="4">
    <name type="scientific">Arthrobacter saudimassiliensis</name>
    <dbReference type="NCBI Taxonomy" id="1461584"/>
    <lineage>
        <taxon>Bacteria</taxon>
        <taxon>Bacillati</taxon>
        <taxon>Actinomycetota</taxon>
        <taxon>Actinomycetes</taxon>
        <taxon>Micrococcales</taxon>
        <taxon>Micrococcaceae</taxon>
        <taxon>Arthrobacter</taxon>
    </lineage>
</organism>
<proteinExistence type="predicted"/>
<evidence type="ECO:0000256" key="2">
    <source>
        <dbReference type="SAM" id="MobiDB-lite"/>
    </source>
</evidence>
<keyword evidence="3" id="KW-0732">Signal</keyword>